<keyword evidence="6 8" id="KW-0539">Nucleus</keyword>
<gene>
    <name evidence="8" type="primary">MED17</name>
    <name evidence="10" type="ORF">BDW42DRAFT_201151</name>
</gene>
<evidence type="ECO:0000256" key="7">
    <source>
        <dbReference type="ARBA" id="ARBA00032014"/>
    </source>
</evidence>
<reference evidence="11" key="1">
    <citation type="submission" date="2017-12" db="EMBL/GenBank/DDBJ databases">
        <authorList>
            <consortium name="DOE Joint Genome Institute"/>
            <person name="Mondo S.J."/>
            <person name="Kjaerbolling I."/>
            <person name="Vesth T.C."/>
            <person name="Frisvad J.C."/>
            <person name="Nybo J.L."/>
            <person name="Theobald S."/>
            <person name="Kuo A."/>
            <person name="Bowyer P."/>
            <person name="Matsuda Y."/>
            <person name="Lyhne E.K."/>
            <person name="Kogle M.E."/>
            <person name="Clum A."/>
            <person name="Lipzen A."/>
            <person name="Salamov A."/>
            <person name="Ngan C.Y."/>
            <person name="Daum C."/>
            <person name="Chiniquy J."/>
            <person name="Barry K."/>
            <person name="LaButti K."/>
            <person name="Haridas S."/>
            <person name="Simmons B.A."/>
            <person name="Magnuson J.K."/>
            <person name="Mortensen U.H."/>
            <person name="Larsen T.O."/>
            <person name="Grigoriev I.V."/>
            <person name="Baker S.E."/>
            <person name="Andersen M.R."/>
            <person name="Nordberg H.P."/>
            <person name="Cantor M.N."/>
            <person name="Hua S.X."/>
        </authorList>
    </citation>
    <scope>NUCLEOTIDE SEQUENCE [LARGE SCALE GENOMIC DNA]</scope>
    <source>
        <strain evidence="11">IBT 19404</strain>
    </source>
</reference>
<dbReference type="OrthoDB" id="5319830at2759"/>
<dbReference type="Pfam" id="PF10156">
    <property type="entry name" value="Med17"/>
    <property type="match status" value="1"/>
</dbReference>
<dbReference type="GO" id="GO:0016592">
    <property type="term" value="C:mediator complex"/>
    <property type="evidence" value="ECO:0007669"/>
    <property type="project" value="InterPro"/>
</dbReference>
<keyword evidence="4 8" id="KW-0805">Transcription regulation</keyword>
<comment type="subcellular location">
    <subcellularLocation>
        <location evidence="1 8">Nucleus</location>
    </subcellularLocation>
</comment>
<evidence type="ECO:0000256" key="5">
    <source>
        <dbReference type="ARBA" id="ARBA00023163"/>
    </source>
</evidence>
<dbReference type="InterPro" id="IPR019313">
    <property type="entry name" value="Mediator_Med17"/>
</dbReference>
<dbReference type="GO" id="GO:0003712">
    <property type="term" value="F:transcription coregulator activity"/>
    <property type="evidence" value="ECO:0007669"/>
    <property type="project" value="InterPro"/>
</dbReference>
<feature type="compositionally biased region" description="Basic and acidic residues" evidence="9">
    <location>
        <begin position="547"/>
        <end position="558"/>
    </location>
</feature>
<comment type="subunit">
    <text evidence="8">Component of the Mediator complex.</text>
</comment>
<feature type="compositionally biased region" description="Pro residues" evidence="9">
    <location>
        <begin position="337"/>
        <end position="349"/>
    </location>
</feature>
<keyword evidence="11" id="KW-1185">Reference proteome</keyword>
<comment type="similarity">
    <text evidence="2 8">Belongs to the Mediator complex subunit 17 family.</text>
</comment>
<evidence type="ECO:0000256" key="9">
    <source>
        <dbReference type="SAM" id="MobiDB-lite"/>
    </source>
</evidence>
<evidence type="ECO:0000313" key="11">
    <source>
        <dbReference type="Proteomes" id="UP000235023"/>
    </source>
</evidence>
<dbReference type="GO" id="GO:0006357">
    <property type="term" value="P:regulation of transcription by RNA polymerase II"/>
    <property type="evidence" value="ECO:0007669"/>
    <property type="project" value="InterPro"/>
</dbReference>
<name>A0A2J5I8E3_9EURO</name>
<dbReference type="AlphaFoldDB" id="A0A2J5I8E3"/>
<dbReference type="PANTHER" id="PTHR13114">
    <property type="entry name" value="MEDIATOR OF RNA POLYMERASE II TRANSCRIPTION SUBUNIT 17"/>
    <property type="match status" value="1"/>
</dbReference>
<evidence type="ECO:0000256" key="4">
    <source>
        <dbReference type="ARBA" id="ARBA00023015"/>
    </source>
</evidence>
<feature type="region of interest" description="Disordered" evidence="9">
    <location>
        <begin position="256"/>
        <end position="275"/>
    </location>
</feature>
<feature type="compositionally biased region" description="Polar residues" evidence="9">
    <location>
        <begin position="604"/>
        <end position="615"/>
    </location>
</feature>
<keyword evidence="5 8" id="KW-0804">Transcription</keyword>
<dbReference type="Gene3D" id="6.10.250.2620">
    <property type="match status" value="1"/>
</dbReference>
<feature type="compositionally biased region" description="Basic residues" evidence="9">
    <location>
        <begin position="369"/>
        <end position="378"/>
    </location>
</feature>
<dbReference type="EMBL" id="KZ559500">
    <property type="protein sequence ID" value="PLN86189.1"/>
    <property type="molecule type" value="Genomic_DNA"/>
</dbReference>
<feature type="region of interest" description="Disordered" evidence="9">
    <location>
        <begin position="368"/>
        <end position="391"/>
    </location>
</feature>
<dbReference type="PANTHER" id="PTHR13114:SF7">
    <property type="entry name" value="MEDIATOR OF RNA POLYMERASE II TRANSCRIPTION SUBUNIT 17"/>
    <property type="match status" value="1"/>
</dbReference>
<evidence type="ECO:0000256" key="2">
    <source>
        <dbReference type="ARBA" id="ARBA00005635"/>
    </source>
</evidence>
<organism evidence="10 11">
    <name type="scientific">Aspergillus taichungensis</name>
    <dbReference type="NCBI Taxonomy" id="482145"/>
    <lineage>
        <taxon>Eukaryota</taxon>
        <taxon>Fungi</taxon>
        <taxon>Dikarya</taxon>
        <taxon>Ascomycota</taxon>
        <taxon>Pezizomycotina</taxon>
        <taxon>Eurotiomycetes</taxon>
        <taxon>Eurotiomycetidae</taxon>
        <taxon>Eurotiales</taxon>
        <taxon>Aspergillaceae</taxon>
        <taxon>Aspergillus</taxon>
        <taxon>Aspergillus subgen. Circumdati</taxon>
    </lineage>
</organism>
<feature type="region of interest" description="Disordered" evidence="9">
    <location>
        <begin position="332"/>
        <end position="353"/>
    </location>
</feature>
<dbReference type="Proteomes" id="UP000235023">
    <property type="component" value="Unassembled WGS sequence"/>
</dbReference>
<evidence type="ECO:0000256" key="8">
    <source>
        <dbReference type="RuleBase" id="RU364140"/>
    </source>
</evidence>
<proteinExistence type="inferred from homology"/>
<feature type="region of interest" description="Disordered" evidence="9">
    <location>
        <begin position="593"/>
        <end position="616"/>
    </location>
</feature>
<dbReference type="GO" id="GO:0070847">
    <property type="term" value="C:core mediator complex"/>
    <property type="evidence" value="ECO:0007669"/>
    <property type="project" value="TreeGrafter"/>
</dbReference>
<evidence type="ECO:0000256" key="1">
    <source>
        <dbReference type="ARBA" id="ARBA00004123"/>
    </source>
</evidence>
<accession>A0A2J5I8E3</accession>
<protein>
    <recommendedName>
        <fullName evidence="3 8">Mediator of RNA polymerase II transcription subunit 17</fullName>
    </recommendedName>
    <alternativeName>
        <fullName evidence="7 8">Mediator complex subunit 17</fullName>
    </alternativeName>
</protein>
<feature type="region of interest" description="Disordered" evidence="9">
    <location>
        <begin position="544"/>
        <end position="565"/>
    </location>
</feature>
<evidence type="ECO:0000256" key="3">
    <source>
        <dbReference type="ARBA" id="ARBA00019610"/>
    </source>
</evidence>
<evidence type="ECO:0000256" key="6">
    <source>
        <dbReference type="ARBA" id="ARBA00023242"/>
    </source>
</evidence>
<keyword evidence="8" id="KW-0010">Activator</keyword>
<evidence type="ECO:0000313" key="10">
    <source>
        <dbReference type="EMBL" id="PLN86189.1"/>
    </source>
</evidence>
<comment type="function">
    <text evidence="8">Component of the Mediator complex, a coactivator involved in the regulated transcription of nearly all RNA polymerase II-dependent genes. Mediator functions as a bridge to convey information from gene-specific regulatory proteins to the basal RNA polymerase II transcription machinery. Mediator is recruited to promoters by direct interactions with regulatory proteins and serves as a scaffold for the assembly of a functional preinitiation complex with RNA polymerase II and the general transcription factors.</text>
</comment>
<sequence length="630" mass="69167">MSDSFSLPLRPRLDRPDPPDPLPLEIAQINAQWGSFRHVSEDFLRHRIADQSDDASEDHDESPTEVDTTERLDQLYRKRAEITQFAHQAHMEALFALDFVSLLISHHAPRQAETSMSAYLKQVAPMGSLTPEVVDPPPKPDAVRRDTAAVARGWRLQNFHSAANKLLTAATRLESEVAAETRYWNEVLSIQHQGWKVCRLPRDRQALGVQYGFLEATPIFRDRGLASLRRADDGSLLLDQGLVPQKARRVRVRVKTAGRWTGASRTPPPSTSDPDAIEARIRQARDTVYEEELFHEMMREARILAPHGVTTRQNLVRVPVSDEQEIWLDLVDTDGEAPPPPADDGPPAPADDDRLADALAHALRILLTHAHRQNRHRREQPPPPLTPRRRHTPEYHLLRPLLAGLQHRAHVRALEAVLRDLHRVRRAAGLAGDGTVTPFASVRPPAPHPGLPTVESLVRSLLRPLESTLGGPLAAPQASVHVTVRTAITGPPGGTVFDLAVHLPAFPDVQPPARIALRSEVEAVLSHVLLLDVVAAVAAAPATAPGRRWEPAAPHHGELVTAGGSSAAQNRKLTIHLSRDGLRVEAVAVGGLDPFGRPMPDPTATPSSRTWTAESTGPGLLEFVGEVSRE</sequence>
<feature type="region of interest" description="Disordered" evidence="9">
    <location>
        <begin position="1"/>
        <end position="23"/>
    </location>
</feature>